<gene>
    <name evidence="1" type="ORF">CEQ21_14935</name>
</gene>
<sequence length="162" mass="19824">MEQRLNDLYRKIAETVNEMIPEQWERFYYYAQISEDGGGTYFFYQPSTNPRLNVYSLEIPFKYQVDEKSFKLNKRKLFSLSEEMREVFKNEEQELWYSFTLKLESTGQLNVHFDYTDWFDTEYSFSDQMIIWKNKYLGEVPDNENNKAIIDKYYFEFPNDPI</sequence>
<reference evidence="2" key="1">
    <citation type="submission" date="2018-10" db="EMBL/GenBank/DDBJ databases">
        <title>FDA dAtabase for Regulatory Grade micrObial Sequences (FDA-ARGOS): Supporting development and validation of Infectious Disease Dx tests.</title>
        <authorList>
            <person name="Minogue T."/>
            <person name="Wolcott M."/>
            <person name="Wasieloski L."/>
            <person name="Aguilar W."/>
            <person name="Moore D."/>
            <person name="Tallon L."/>
            <person name="Sadzewicz L."/>
            <person name="Sengamalay N."/>
            <person name="Ott S."/>
            <person name="Godinez A."/>
            <person name="Nagaraj S."/>
            <person name="Vavikolanu K."/>
            <person name="Vyas G."/>
            <person name="Nadendla S."/>
            <person name="George J."/>
            <person name="Sichtig H."/>
        </authorList>
    </citation>
    <scope>NUCLEOTIDE SEQUENCE [LARGE SCALE GENOMIC DNA]</scope>
    <source>
        <strain evidence="2">FDAARGOS_343</strain>
    </source>
</reference>
<dbReference type="RefSeq" id="WP_185765203.1">
    <property type="nucleotide sequence ID" value="NZ_RIBP01000004.1"/>
</dbReference>
<dbReference type="InterPro" id="IPR006728">
    <property type="entry name" value="YezG-like"/>
</dbReference>
<evidence type="ECO:0000313" key="1">
    <source>
        <dbReference type="EMBL" id="TRZ36806.1"/>
    </source>
</evidence>
<proteinExistence type="predicted"/>
<accession>A0A553SIJ8</accession>
<dbReference type="Gene3D" id="3.30.500.20">
    <property type="entry name" value="BH3703-like domains"/>
    <property type="match status" value="1"/>
</dbReference>
<name>A0A553SIJ8_NIACI</name>
<dbReference type="AlphaFoldDB" id="A0A553SIJ8"/>
<organism evidence="1 2">
    <name type="scientific">Niallia circulans</name>
    <name type="common">Bacillus circulans</name>
    <dbReference type="NCBI Taxonomy" id="1397"/>
    <lineage>
        <taxon>Bacteria</taxon>
        <taxon>Bacillati</taxon>
        <taxon>Bacillota</taxon>
        <taxon>Bacilli</taxon>
        <taxon>Bacillales</taxon>
        <taxon>Bacillaceae</taxon>
        <taxon>Niallia</taxon>
    </lineage>
</organism>
<dbReference type="Pfam" id="PF04634">
    <property type="entry name" value="YezG-like"/>
    <property type="match status" value="1"/>
</dbReference>
<dbReference type="Proteomes" id="UP000319837">
    <property type="component" value="Unassembled WGS sequence"/>
</dbReference>
<protein>
    <submittedName>
        <fullName evidence="1">DUF600 family protein</fullName>
    </submittedName>
</protein>
<dbReference type="InterPro" id="IPR036170">
    <property type="entry name" value="YezG-like_sf"/>
</dbReference>
<evidence type="ECO:0000313" key="2">
    <source>
        <dbReference type="Proteomes" id="UP000319837"/>
    </source>
</evidence>
<dbReference type="SUPFAM" id="SSF160424">
    <property type="entry name" value="BH3703-like"/>
    <property type="match status" value="1"/>
</dbReference>
<comment type="caution">
    <text evidence="1">The sequence shown here is derived from an EMBL/GenBank/DDBJ whole genome shotgun (WGS) entry which is preliminary data.</text>
</comment>
<dbReference type="NCBIfam" id="TIGR01741">
    <property type="entry name" value="staph_tand_hypo"/>
    <property type="match status" value="1"/>
</dbReference>
<dbReference type="EMBL" id="RIBP01000004">
    <property type="protein sequence ID" value="TRZ36806.1"/>
    <property type="molecule type" value="Genomic_DNA"/>
</dbReference>